<reference evidence="5 6" key="1">
    <citation type="submission" date="2018-10" db="EMBL/GenBank/DDBJ databases">
        <title>Dokdonia luteus sp. nov., isolated from sea water.</title>
        <authorList>
            <person name="Zhou L.Y."/>
            <person name="Du Z.J."/>
        </authorList>
    </citation>
    <scope>NUCLEOTIDE SEQUENCE [LARGE SCALE GENOMIC DNA]</scope>
    <source>
        <strain evidence="5 6">SH27</strain>
    </source>
</reference>
<keyword evidence="6" id="KW-1185">Reference proteome</keyword>
<dbReference type="OrthoDB" id="9776208at2"/>
<dbReference type="SUPFAM" id="SSF48452">
    <property type="entry name" value="TPR-like"/>
    <property type="match status" value="1"/>
</dbReference>
<evidence type="ECO:0000313" key="5">
    <source>
        <dbReference type="EMBL" id="RMB63338.1"/>
    </source>
</evidence>
<accession>A0A3M0GGC2</accession>
<evidence type="ECO:0000256" key="2">
    <source>
        <dbReference type="SAM" id="Phobius"/>
    </source>
</evidence>
<dbReference type="InterPro" id="IPR019734">
    <property type="entry name" value="TPR_rpt"/>
</dbReference>
<feature type="transmembrane region" description="Helical" evidence="2">
    <location>
        <begin position="134"/>
        <end position="156"/>
    </location>
</feature>
<proteinExistence type="predicted"/>
<dbReference type="Pfam" id="PF13432">
    <property type="entry name" value="TPR_16"/>
    <property type="match status" value="1"/>
</dbReference>
<feature type="domain" description="SH3b" evidence="4">
    <location>
        <begin position="192"/>
        <end position="254"/>
    </location>
</feature>
<keyword evidence="2" id="KW-1133">Transmembrane helix</keyword>
<feature type="transmembrane region" description="Helical" evidence="2">
    <location>
        <begin position="163"/>
        <end position="183"/>
    </location>
</feature>
<gene>
    <name evidence="5" type="ORF">EAX61_02800</name>
</gene>
<dbReference type="Gene3D" id="1.25.40.10">
    <property type="entry name" value="Tetratricopeptide repeat domain"/>
    <property type="match status" value="1"/>
</dbReference>
<name>A0A3M0GGC2_9FLAO</name>
<dbReference type="PROSITE" id="PS50005">
    <property type="entry name" value="TPR"/>
    <property type="match status" value="2"/>
</dbReference>
<protein>
    <submittedName>
        <fullName evidence="5">Tetratricopeptide repeat protein</fullName>
    </submittedName>
</protein>
<feature type="repeat" description="TPR" evidence="1">
    <location>
        <begin position="25"/>
        <end position="58"/>
    </location>
</feature>
<organism evidence="5 6">
    <name type="scientific">Dokdonia sinensis</name>
    <dbReference type="NCBI Taxonomy" id="2479847"/>
    <lineage>
        <taxon>Bacteria</taxon>
        <taxon>Pseudomonadati</taxon>
        <taxon>Bacteroidota</taxon>
        <taxon>Flavobacteriia</taxon>
        <taxon>Flavobacteriales</taxon>
        <taxon>Flavobacteriaceae</taxon>
        <taxon>Dokdonia</taxon>
    </lineage>
</organism>
<dbReference type="InterPro" id="IPR003646">
    <property type="entry name" value="SH3-like_bac-type"/>
</dbReference>
<feature type="chain" id="PRO_5018171363" evidence="3">
    <location>
        <begin position="23"/>
        <end position="254"/>
    </location>
</feature>
<evidence type="ECO:0000256" key="1">
    <source>
        <dbReference type="PROSITE-ProRule" id="PRU00339"/>
    </source>
</evidence>
<evidence type="ECO:0000313" key="6">
    <source>
        <dbReference type="Proteomes" id="UP000281985"/>
    </source>
</evidence>
<keyword evidence="3" id="KW-0732">Signal</keyword>
<dbReference type="SMART" id="SM00028">
    <property type="entry name" value="TPR"/>
    <property type="match status" value="2"/>
</dbReference>
<dbReference type="AlphaFoldDB" id="A0A3M0GGC2"/>
<comment type="caution">
    <text evidence="5">The sequence shown here is derived from an EMBL/GenBank/DDBJ whole genome shotgun (WGS) entry which is preliminary data.</text>
</comment>
<sequence>MKKAIQHIVMAVFMISVFQLQAQNPEQSFETGNKHYADGQFQEAIDAYQKVLDSGKESAAVYYNLANAHYKLNNVAPSIYYYEKAKLLAPADPDIKNNAAFASKMKIDAITPLPENTIKKYYNNILNLLTTDGWAYTTVILAMFFVAFFLAYYFSYGTGRKRVFFAATFVALLLAGLSLMFAYNAFAKAEKDNPAIVFATESTVKSEPNLASTEAFILHEGTKVLILETVKNWKRIQIADGKSGWIPTTDIKEL</sequence>
<dbReference type="Gene3D" id="2.30.30.40">
    <property type="entry name" value="SH3 Domains"/>
    <property type="match status" value="1"/>
</dbReference>
<dbReference type="InterPro" id="IPR011990">
    <property type="entry name" value="TPR-like_helical_dom_sf"/>
</dbReference>
<evidence type="ECO:0000259" key="4">
    <source>
        <dbReference type="PROSITE" id="PS51781"/>
    </source>
</evidence>
<keyword evidence="2" id="KW-0812">Transmembrane</keyword>
<dbReference type="RefSeq" id="WP_121916140.1">
    <property type="nucleotide sequence ID" value="NZ_REFV01000002.1"/>
</dbReference>
<evidence type="ECO:0000256" key="3">
    <source>
        <dbReference type="SAM" id="SignalP"/>
    </source>
</evidence>
<keyword evidence="1" id="KW-0802">TPR repeat</keyword>
<dbReference type="Proteomes" id="UP000281985">
    <property type="component" value="Unassembled WGS sequence"/>
</dbReference>
<feature type="signal peptide" evidence="3">
    <location>
        <begin position="1"/>
        <end position="22"/>
    </location>
</feature>
<dbReference type="PROSITE" id="PS51781">
    <property type="entry name" value="SH3B"/>
    <property type="match status" value="1"/>
</dbReference>
<dbReference type="EMBL" id="REFV01000002">
    <property type="protein sequence ID" value="RMB63338.1"/>
    <property type="molecule type" value="Genomic_DNA"/>
</dbReference>
<keyword evidence="2" id="KW-0472">Membrane</keyword>
<feature type="repeat" description="TPR" evidence="1">
    <location>
        <begin position="59"/>
        <end position="92"/>
    </location>
</feature>